<dbReference type="PANTHER" id="PTHR34984">
    <property type="entry name" value="CARBON STORAGE REGULATOR"/>
    <property type="match status" value="1"/>
</dbReference>
<keyword evidence="7" id="KW-1185">Reference proteome</keyword>
<accession>A0ABS7D556</accession>
<comment type="subunit">
    <text evidence="4">Homodimer; the beta-strands of each monomer intercalate to form a hydrophobic core, while the alpha-helices form wings that extend away from the core.</text>
</comment>
<dbReference type="NCBIfam" id="NF002469">
    <property type="entry name" value="PRK01712.1"/>
    <property type="match status" value="1"/>
</dbReference>
<evidence type="ECO:0000256" key="1">
    <source>
        <dbReference type="ARBA" id="ARBA00022490"/>
    </source>
</evidence>
<dbReference type="EMBL" id="JAHZIJ010000005">
    <property type="protein sequence ID" value="MBW7474991.1"/>
    <property type="molecule type" value="Genomic_DNA"/>
</dbReference>
<keyword evidence="1 4" id="KW-0963">Cytoplasm</keyword>
<dbReference type="PANTHER" id="PTHR34984:SF1">
    <property type="entry name" value="CARBON STORAGE REGULATOR"/>
    <property type="match status" value="1"/>
</dbReference>
<feature type="compositionally biased region" description="Basic residues" evidence="5">
    <location>
        <begin position="68"/>
        <end position="79"/>
    </location>
</feature>
<feature type="region of interest" description="Disordered" evidence="5">
    <location>
        <begin position="55"/>
        <end position="79"/>
    </location>
</feature>
<evidence type="ECO:0000256" key="2">
    <source>
        <dbReference type="ARBA" id="ARBA00022845"/>
    </source>
</evidence>
<dbReference type="Gene3D" id="2.60.40.4380">
    <property type="entry name" value="Translational regulator CsrA"/>
    <property type="match status" value="1"/>
</dbReference>
<comment type="similarity">
    <text evidence="4">Belongs to the CsrA/RsmA family.</text>
</comment>
<sequence>MLVLKRRIGEVIRIGDDIEVHVLDVEGDVLKLGFVAPRNVSIMRSELYEAVRKENMDAGSHGEDPKHLLHLLGKKPKDE</sequence>
<gene>
    <name evidence="4 6" type="primary">csrA</name>
    <name evidence="6" type="ORF">K0T92_09560</name>
</gene>
<organism evidence="6 7">
    <name type="scientific">Paenibacillus oenotherae</name>
    <dbReference type="NCBI Taxonomy" id="1435645"/>
    <lineage>
        <taxon>Bacteria</taxon>
        <taxon>Bacillati</taxon>
        <taxon>Bacillota</taxon>
        <taxon>Bacilli</taxon>
        <taxon>Bacillales</taxon>
        <taxon>Paenibacillaceae</taxon>
        <taxon>Paenibacillus</taxon>
    </lineage>
</organism>
<dbReference type="Pfam" id="PF02599">
    <property type="entry name" value="CsrA"/>
    <property type="match status" value="1"/>
</dbReference>
<keyword evidence="4" id="KW-1005">Bacterial flagellum biogenesis</keyword>
<evidence type="ECO:0000313" key="7">
    <source>
        <dbReference type="Proteomes" id="UP000812277"/>
    </source>
</evidence>
<protein>
    <recommendedName>
        <fullName evidence="4">Translational regulator CsrA</fullName>
    </recommendedName>
</protein>
<feature type="compositionally biased region" description="Basic and acidic residues" evidence="5">
    <location>
        <begin position="55"/>
        <end position="67"/>
    </location>
</feature>
<comment type="caution">
    <text evidence="6">The sequence shown here is derived from an EMBL/GenBank/DDBJ whole genome shotgun (WGS) entry which is preliminary data.</text>
</comment>
<comment type="function">
    <text evidence="4">A translational regulator that binds mRNA to regulate translation initiation and/or mRNA stability. Usually binds in the 5'-UTR at or near the Shine-Dalgarno sequence preventing ribosome-binding, thus repressing translation. Its main target seems to be the major flagellin gene, while its function is anatagonized by FliW.</text>
</comment>
<name>A0ABS7D556_9BACL</name>
<evidence type="ECO:0000313" key="6">
    <source>
        <dbReference type="EMBL" id="MBW7474991.1"/>
    </source>
</evidence>
<keyword evidence="3 4" id="KW-0694">RNA-binding</keyword>
<reference evidence="6 7" key="1">
    <citation type="submission" date="2021-07" db="EMBL/GenBank/DDBJ databases">
        <title>Paenibacillus radiodurans sp. nov., isolated from the southeastern edge of Tengger Desert.</title>
        <authorList>
            <person name="Zhang G."/>
        </authorList>
    </citation>
    <scope>NUCLEOTIDE SEQUENCE [LARGE SCALE GENOMIC DNA]</scope>
    <source>
        <strain evidence="6 7">DT7-4</strain>
    </source>
</reference>
<dbReference type="SUPFAM" id="SSF117130">
    <property type="entry name" value="CsrA-like"/>
    <property type="match status" value="1"/>
</dbReference>
<evidence type="ECO:0000256" key="4">
    <source>
        <dbReference type="HAMAP-Rule" id="MF_00167"/>
    </source>
</evidence>
<dbReference type="InterPro" id="IPR003751">
    <property type="entry name" value="CsrA"/>
</dbReference>
<dbReference type="InterPro" id="IPR036107">
    <property type="entry name" value="CsrA_sf"/>
</dbReference>
<comment type="subcellular location">
    <subcellularLocation>
        <location evidence="4">Cytoplasm</location>
    </subcellularLocation>
</comment>
<dbReference type="RefSeq" id="WP_219872237.1">
    <property type="nucleotide sequence ID" value="NZ_JAHZIJ010000005.1"/>
</dbReference>
<dbReference type="NCBIfam" id="TIGR00202">
    <property type="entry name" value="csrA"/>
    <property type="match status" value="1"/>
</dbReference>
<proteinExistence type="inferred from homology"/>
<evidence type="ECO:0000256" key="3">
    <source>
        <dbReference type="ARBA" id="ARBA00022884"/>
    </source>
</evidence>
<evidence type="ECO:0000256" key="5">
    <source>
        <dbReference type="SAM" id="MobiDB-lite"/>
    </source>
</evidence>
<keyword evidence="4" id="KW-0678">Repressor</keyword>
<dbReference type="HAMAP" id="MF_00167">
    <property type="entry name" value="CsrA"/>
    <property type="match status" value="1"/>
</dbReference>
<dbReference type="Proteomes" id="UP000812277">
    <property type="component" value="Unassembled WGS sequence"/>
</dbReference>
<keyword evidence="2 4" id="KW-0810">Translation regulation</keyword>